<dbReference type="Pfam" id="PF02361">
    <property type="entry name" value="CbiQ"/>
    <property type="match status" value="1"/>
</dbReference>
<name>A0ABU1F5M8_9RHOB</name>
<evidence type="ECO:0000313" key="8">
    <source>
        <dbReference type="Proteomes" id="UP001247754"/>
    </source>
</evidence>
<evidence type="ECO:0000256" key="3">
    <source>
        <dbReference type="ARBA" id="ARBA00022692"/>
    </source>
</evidence>
<keyword evidence="5 6" id="KW-0472">Membrane</keyword>
<evidence type="ECO:0000256" key="2">
    <source>
        <dbReference type="ARBA" id="ARBA00008564"/>
    </source>
</evidence>
<comment type="caution">
    <text evidence="7">The sequence shown here is derived from an EMBL/GenBank/DDBJ whole genome shotgun (WGS) entry which is preliminary data.</text>
</comment>
<feature type="transmembrane region" description="Helical" evidence="6">
    <location>
        <begin position="88"/>
        <end position="106"/>
    </location>
</feature>
<gene>
    <name evidence="7" type="ORF">RGD00_06155</name>
</gene>
<proteinExistence type="inferred from homology"/>
<dbReference type="InterPro" id="IPR003339">
    <property type="entry name" value="ABC/ECF_trnsptr_transmembrane"/>
</dbReference>
<feature type="transmembrane region" description="Helical" evidence="6">
    <location>
        <begin position="66"/>
        <end position="82"/>
    </location>
</feature>
<comment type="similarity">
    <text evidence="2">Belongs to the CbiQ family.</text>
</comment>
<accession>A0ABU1F5M8</accession>
<evidence type="ECO:0000313" key="7">
    <source>
        <dbReference type="EMBL" id="MDR5652175.1"/>
    </source>
</evidence>
<dbReference type="CDD" id="cd16914">
    <property type="entry name" value="EcfT"/>
    <property type="match status" value="1"/>
</dbReference>
<reference evidence="7 8" key="1">
    <citation type="submission" date="2023-09" db="EMBL/GenBank/DDBJ databases">
        <title>Xinfangfangia sedmenti sp. nov., isolated the sedment.</title>
        <authorList>
            <person name="Xu L."/>
        </authorList>
    </citation>
    <scope>NUCLEOTIDE SEQUENCE [LARGE SCALE GENOMIC DNA]</scope>
    <source>
        <strain evidence="7 8">LG-4</strain>
    </source>
</reference>
<organism evidence="7 8">
    <name type="scientific">Ruixingdingia sedimenti</name>
    <dbReference type="NCBI Taxonomy" id="3073604"/>
    <lineage>
        <taxon>Bacteria</taxon>
        <taxon>Pseudomonadati</taxon>
        <taxon>Pseudomonadota</taxon>
        <taxon>Alphaproteobacteria</taxon>
        <taxon>Rhodobacterales</taxon>
        <taxon>Paracoccaceae</taxon>
        <taxon>Ruixingdingia</taxon>
    </lineage>
</organism>
<dbReference type="EMBL" id="JAVKPH010000005">
    <property type="protein sequence ID" value="MDR5652175.1"/>
    <property type="molecule type" value="Genomic_DNA"/>
</dbReference>
<keyword evidence="3 6" id="KW-0812">Transmembrane</keyword>
<evidence type="ECO:0000256" key="6">
    <source>
        <dbReference type="SAM" id="Phobius"/>
    </source>
</evidence>
<evidence type="ECO:0000256" key="4">
    <source>
        <dbReference type="ARBA" id="ARBA00022989"/>
    </source>
</evidence>
<dbReference type="RefSeq" id="WP_310456425.1">
    <property type="nucleotide sequence ID" value="NZ_JAVKPH010000005.1"/>
</dbReference>
<evidence type="ECO:0000256" key="1">
    <source>
        <dbReference type="ARBA" id="ARBA00004141"/>
    </source>
</evidence>
<keyword evidence="8" id="KW-1185">Reference proteome</keyword>
<keyword evidence="4 6" id="KW-1133">Transmembrane helix</keyword>
<evidence type="ECO:0000256" key="5">
    <source>
        <dbReference type="ARBA" id="ARBA00023136"/>
    </source>
</evidence>
<comment type="subcellular location">
    <subcellularLocation>
        <location evidence="1">Membrane</location>
        <topology evidence="1">Multi-pass membrane protein</topology>
    </subcellularLocation>
</comment>
<sequence length="198" mass="21060">MLALSSDIPTWAHRLPAGRKFAALFGASLAIALARSLPVQGAILVAAVALYLSCGPAFARAGLRALRGLAVIAALIGAWHWLMGAPETAALIVLRLLSAVALANFVTMTTRLEEITALVDRALAALRTPAVLRRRLALAIALTIRFVPVLSDKATRLTEAWRARSPRRASFRIVLPMAIMAIDDAEQVAEALRARGGV</sequence>
<dbReference type="Proteomes" id="UP001247754">
    <property type="component" value="Unassembled WGS sequence"/>
</dbReference>
<protein>
    <submittedName>
        <fullName evidence="7">Energy-coupling factor transporter transmembrane component T</fullName>
    </submittedName>
</protein>